<dbReference type="Gene3D" id="1.10.3730.20">
    <property type="match status" value="1"/>
</dbReference>
<reference evidence="4" key="1">
    <citation type="submission" date="2023-07" db="EMBL/GenBank/DDBJ databases">
        <title>Paracoccus sp. MBLB3053 whole genome sequence.</title>
        <authorList>
            <person name="Hwang C.Y."/>
            <person name="Cho E.-S."/>
            <person name="Seo M.-J."/>
        </authorList>
    </citation>
    <scope>NUCLEOTIDE SEQUENCE [LARGE SCALE GENOMIC DNA]</scope>
    <source>
        <strain evidence="4">MBLB3053</strain>
    </source>
</reference>
<feature type="transmembrane region" description="Helical" evidence="1">
    <location>
        <begin position="264"/>
        <end position="283"/>
    </location>
</feature>
<keyword evidence="1" id="KW-0812">Transmembrane</keyword>
<protein>
    <submittedName>
        <fullName evidence="3">DMT family transporter</fullName>
    </submittedName>
</protein>
<comment type="caution">
    <text evidence="3">The sequence shown here is derived from an EMBL/GenBank/DDBJ whole genome shotgun (WGS) entry which is preliminary data.</text>
</comment>
<feature type="transmembrane region" description="Helical" evidence="1">
    <location>
        <begin position="103"/>
        <end position="120"/>
    </location>
</feature>
<dbReference type="PANTHER" id="PTHR22911:SF103">
    <property type="entry name" value="BLR2811 PROTEIN"/>
    <property type="match status" value="1"/>
</dbReference>
<sequence length="314" mass="33072">MLKAGGNLTGMMLMTGAVMLFAGQDTTAKWLLGSGLAIMQVAFVRYLGHLAVTLAAVLPKQGFSALRSINPKLQVLRSLALLGSTALNFVGLSYLPLTTVTAIMFASPVLVTLLAVPMLGERVGAMQFAAILLGFAGVLIVVAPWNAEFHPAMLFSLAACCCTSFYFIFSRKLAAESTATQQIWASGIATICLAPFAFAQWQTPSSLTIVLLMCLIGVIGGMSHSLVTLAHRIADASVLAPVVYLQLLFASIAGYLVFGQVPGASTLLGALVIISGGILLWLSGRRRRIAAIRTSAIAVSAQQSDPNLGKKEER</sequence>
<dbReference type="InterPro" id="IPR000620">
    <property type="entry name" value="EamA_dom"/>
</dbReference>
<organism evidence="3 4">
    <name type="scientific">Paracoccus aurantius</name>
    <dbReference type="NCBI Taxonomy" id="3073814"/>
    <lineage>
        <taxon>Bacteria</taxon>
        <taxon>Pseudomonadati</taxon>
        <taxon>Pseudomonadota</taxon>
        <taxon>Alphaproteobacteria</taxon>
        <taxon>Rhodobacterales</taxon>
        <taxon>Paracoccaceae</taxon>
        <taxon>Paracoccus</taxon>
    </lineage>
</organism>
<feature type="transmembrane region" description="Helical" evidence="1">
    <location>
        <begin position="238"/>
        <end position="258"/>
    </location>
</feature>
<proteinExistence type="predicted"/>
<evidence type="ECO:0000256" key="1">
    <source>
        <dbReference type="SAM" id="Phobius"/>
    </source>
</evidence>
<keyword evidence="1" id="KW-1133">Transmembrane helix</keyword>
<keyword evidence="4" id="KW-1185">Reference proteome</keyword>
<feature type="transmembrane region" description="Helical" evidence="1">
    <location>
        <begin position="181"/>
        <end position="201"/>
    </location>
</feature>
<dbReference type="Pfam" id="PF00892">
    <property type="entry name" value="EamA"/>
    <property type="match status" value="2"/>
</dbReference>
<name>A0ABU2HNX1_9RHOB</name>
<evidence type="ECO:0000313" key="3">
    <source>
        <dbReference type="EMBL" id="MDS9466732.1"/>
    </source>
</evidence>
<feature type="domain" description="EamA" evidence="2">
    <location>
        <begin position="152"/>
        <end position="280"/>
    </location>
</feature>
<feature type="transmembrane region" description="Helical" evidence="1">
    <location>
        <begin position="127"/>
        <end position="145"/>
    </location>
</feature>
<feature type="transmembrane region" description="Helical" evidence="1">
    <location>
        <begin position="151"/>
        <end position="169"/>
    </location>
</feature>
<dbReference type="Proteomes" id="UP001269144">
    <property type="component" value="Unassembled WGS sequence"/>
</dbReference>
<dbReference type="SUPFAM" id="SSF103481">
    <property type="entry name" value="Multidrug resistance efflux transporter EmrE"/>
    <property type="match status" value="2"/>
</dbReference>
<gene>
    <name evidence="3" type="ORF">RGQ15_03935</name>
</gene>
<evidence type="ECO:0000259" key="2">
    <source>
        <dbReference type="Pfam" id="PF00892"/>
    </source>
</evidence>
<accession>A0ABU2HNX1</accession>
<dbReference type="RefSeq" id="WP_311158922.1">
    <property type="nucleotide sequence ID" value="NZ_JAVQLW010000001.1"/>
</dbReference>
<keyword evidence="1" id="KW-0472">Membrane</keyword>
<feature type="transmembrane region" description="Helical" evidence="1">
    <location>
        <begin position="30"/>
        <end position="58"/>
    </location>
</feature>
<feature type="transmembrane region" description="Helical" evidence="1">
    <location>
        <begin position="7"/>
        <end position="24"/>
    </location>
</feature>
<feature type="transmembrane region" description="Helical" evidence="1">
    <location>
        <begin position="207"/>
        <end position="226"/>
    </location>
</feature>
<dbReference type="PANTHER" id="PTHR22911">
    <property type="entry name" value="ACYL-MALONYL CONDENSING ENZYME-RELATED"/>
    <property type="match status" value="1"/>
</dbReference>
<feature type="domain" description="EamA" evidence="2">
    <location>
        <begin position="9"/>
        <end position="142"/>
    </location>
</feature>
<dbReference type="EMBL" id="JAVQLW010000001">
    <property type="protein sequence ID" value="MDS9466732.1"/>
    <property type="molecule type" value="Genomic_DNA"/>
</dbReference>
<evidence type="ECO:0000313" key="4">
    <source>
        <dbReference type="Proteomes" id="UP001269144"/>
    </source>
</evidence>
<dbReference type="InterPro" id="IPR037185">
    <property type="entry name" value="EmrE-like"/>
</dbReference>